<evidence type="ECO:0000259" key="7">
    <source>
        <dbReference type="Pfam" id="PF00349"/>
    </source>
</evidence>
<dbReference type="InterPro" id="IPR001312">
    <property type="entry name" value="Hexokinase"/>
</dbReference>
<evidence type="ECO:0000256" key="5">
    <source>
        <dbReference type="ARBA" id="ARBA00022840"/>
    </source>
</evidence>
<dbReference type="InterPro" id="IPR043129">
    <property type="entry name" value="ATPase_NBD"/>
</dbReference>
<evidence type="ECO:0000256" key="3">
    <source>
        <dbReference type="ARBA" id="ARBA00022741"/>
    </source>
</evidence>
<evidence type="ECO:0000256" key="2">
    <source>
        <dbReference type="ARBA" id="ARBA00022679"/>
    </source>
</evidence>
<dbReference type="PROSITE" id="PS51748">
    <property type="entry name" value="HEXOKINASE_2"/>
    <property type="match status" value="1"/>
</dbReference>
<dbReference type="GO" id="GO:0006006">
    <property type="term" value="P:glucose metabolic process"/>
    <property type="evidence" value="ECO:0007669"/>
    <property type="project" value="TreeGrafter"/>
</dbReference>
<evidence type="ECO:0000256" key="1">
    <source>
        <dbReference type="ARBA" id="ARBA00009225"/>
    </source>
</evidence>
<dbReference type="GO" id="GO:0001678">
    <property type="term" value="P:intracellular glucose homeostasis"/>
    <property type="evidence" value="ECO:0007669"/>
    <property type="project" value="InterPro"/>
</dbReference>
<keyword evidence="4 6" id="KW-0418">Kinase</keyword>
<name>A0AAD5V3H4_9APHY</name>
<dbReference type="SUPFAM" id="SSF53067">
    <property type="entry name" value="Actin-like ATPase domain"/>
    <property type="match status" value="2"/>
</dbReference>
<dbReference type="PANTHER" id="PTHR19443:SF30">
    <property type="entry name" value="GLUCOKINASE-1-RELATED"/>
    <property type="match status" value="1"/>
</dbReference>
<comment type="similarity">
    <text evidence="1 6">Belongs to the hexokinase family.</text>
</comment>
<dbReference type="PRINTS" id="PR00475">
    <property type="entry name" value="HEXOKINASE"/>
</dbReference>
<gene>
    <name evidence="9" type="ORF">NLI96_g6133</name>
</gene>
<evidence type="ECO:0000256" key="6">
    <source>
        <dbReference type="RuleBase" id="RU362007"/>
    </source>
</evidence>
<keyword evidence="2 6" id="KW-0808">Transferase</keyword>
<dbReference type="InterPro" id="IPR022673">
    <property type="entry name" value="Hexokinase_C"/>
</dbReference>
<dbReference type="GO" id="GO:0005524">
    <property type="term" value="F:ATP binding"/>
    <property type="evidence" value="ECO:0007669"/>
    <property type="project" value="UniProtKB-UniRule"/>
</dbReference>
<keyword evidence="3 6" id="KW-0547">Nucleotide-binding</keyword>
<dbReference type="Gene3D" id="1.10.287.1250">
    <property type="match status" value="1"/>
</dbReference>
<dbReference type="Proteomes" id="UP001212997">
    <property type="component" value="Unassembled WGS sequence"/>
</dbReference>
<reference evidence="9" key="1">
    <citation type="submission" date="2022-07" db="EMBL/GenBank/DDBJ databases">
        <title>Genome Sequence of Physisporinus lineatus.</title>
        <authorList>
            <person name="Buettner E."/>
        </authorList>
    </citation>
    <scope>NUCLEOTIDE SEQUENCE</scope>
    <source>
        <strain evidence="9">VT162</strain>
    </source>
</reference>
<dbReference type="EMBL" id="JANAWD010000217">
    <property type="protein sequence ID" value="KAJ3483716.1"/>
    <property type="molecule type" value="Genomic_DNA"/>
</dbReference>
<dbReference type="PANTHER" id="PTHR19443">
    <property type="entry name" value="HEXOKINASE"/>
    <property type="match status" value="1"/>
</dbReference>
<keyword evidence="10" id="KW-1185">Reference proteome</keyword>
<dbReference type="InterPro" id="IPR022672">
    <property type="entry name" value="Hexokinase_N"/>
</dbReference>
<evidence type="ECO:0000313" key="10">
    <source>
        <dbReference type="Proteomes" id="UP001212997"/>
    </source>
</evidence>
<sequence length="510" mass="55045">MTFTSALSGASPDTAKHILDSIEAQFQLSQDDLITITKQFLDDFRLGLSEYNHPMAMIPTFVTGVPDGSETGTFLALDLGGTNLRVCEVHLLGDGEFTLKQQKYRVSEALKTGEASALFADSVDAFLTEHASSPTTAPPDPFAVSSRSIDLLDPHAGSALPLGLTFSFPVEQTALDKGTILTWTKGFAAKNAVGHDVVQLLQDAFDRKHLHVRCVALVNDTVGTLLTRAYTAGGCVLGSIFGTGTNGAYVEKVENLTKLGDSAVRQEGGVMVVNCEWGAFNNTRTVLPTTPFDNKVDRESINPRLQAFEKFISGMYLGEITRNILLSLLDAAPTPLLLNGRASDVLNRHYGLDTAVLSEIEEVWESGRTHFTEVEKLSAEDRSRLERIRSIIIQRLSVDAEFVTLRDAAIFRWAASLVASRAAKLSACAVATVLVQTEHAKLGGGHVPEQEKLTVGVDGSLIEHYPNFNARLRESLRALVGEEVEKRVDIGMAKDGSGVGAALCALMATK</sequence>
<keyword evidence="5 6" id="KW-0067">ATP-binding</keyword>
<protein>
    <recommendedName>
        <fullName evidence="6">Phosphotransferase</fullName>
        <ecNumber evidence="6">2.7.1.-</ecNumber>
    </recommendedName>
</protein>
<dbReference type="GO" id="GO:0005739">
    <property type="term" value="C:mitochondrion"/>
    <property type="evidence" value="ECO:0007669"/>
    <property type="project" value="TreeGrafter"/>
</dbReference>
<dbReference type="GO" id="GO:0005536">
    <property type="term" value="F:D-glucose binding"/>
    <property type="evidence" value="ECO:0007669"/>
    <property type="project" value="InterPro"/>
</dbReference>
<evidence type="ECO:0000259" key="8">
    <source>
        <dbReference type="Pfam" id="PF03727"/>
    </source>
</evidence>
<keyword evidence="6" id="KW-0324">Glycolysis</keyword>
<dbReference type="AlphaFoldDB" id="A0AAD5V3H4"/>
<dbReference type="GO" id="GO:0005829">
    <property type="term" value="C:cytosol"/>
    <property type="evidence" value="ECO:0007669"/>
    <property type="project" value="TreeGrafter"/>
</dbReference>
<feature type="domain" description="Hexokinase C-terminal" evidence="8">
    <location>
        <begin position="237"/>
        <end position="507"/>
    </location>
</feature>
<organism evidence="9 10">
    <name type="scientific">Meripilus lineatus</name>
    <dbReference type="NCBI Taxonomy" id="2056292"/>
    <lineage>
        <taxon>Eukaryota</taxon>
        <taxon>Fungi</taxon>
        <taxon>Dikarya</taxon>
        <taxon>Basidiomycota</taxon>
        <taxon>Agaricomycotina</taxon>
        <taxon>Agaricomycetes</taxon>
        <taxon>Polyporales</taxon>
        <taxon>Meripilaceae</taxon>
        <taxon>Meripilus</taxon>
    </lineage>
</organism>
<dbReference type="EC" id="2.7.1.-" evidence="6"/>
<dbReference type="GO" id="GO:0008865">
    <property type="term" value="F:fructokinase activity"/>
    <property type="evidence" value="ECO:0007669"/>
    <property type="project" value="TreeGrafter"/>
</dbReference>
<evidence type="ECO:0000313" key="9">
    <source>
        <dbReference type="EMBL" id="KAJ3483716.1"/>
    </source>
</evidence>
<dbReference type="Pfam" id="PF03727">
    <property type="entry name" value="Hexokinase_2"/>
    <property type="match status" value="1"/>
</dbReference>
<proteinExistence type="inferred from homology"/>
<dbReference type="GO" id="GO:0006096">
    <property type="term" value="P:glycolytic process"/>
    <property type="evidence" value="ECO:0007669"/>
    <property type="project" value="UniProtKB-KW"/>
</dbReference>
<comment type="caution">
    <text evidence="9">The sequence shown here is derived from an EMBL/GenBank/DDBJ whole genome shotgun (WGS) entry which is preliminary data.</text>
</comment>
<feature type="domain" description="Hexokinase N-terminal" evidence="7">
    <location>
        <begin position="19"/>
        <end position="230"/>
    </location>
</feature>
<dbReference type="Pfam" id="PF00349">
    <property type="entry name" value="Hexokinase_1"/>
    <property type="match status" value="1"/>
</dbReference>
<dbReference type="Gene3D" id="3.40.367.20">
    <property type="match status" value="1"/>
</dbReference>
<dbReference type="Gene3D" id="3.30.420.40">
    <property type="match status" value="1"/>
</dbReference>
<dbReference type="GO" id="GO:0004340">
    <property type="term" value="F:glucokinase activity"/>
    <property type="evidence" value="ECO:0007669"/>
    <property type="project" value="TreeGrafter"/>
</dbReference>
<evidence type="ECO:0000256" key="4">
    <source>
        <dbReference type="ARBA" id="ARBA00022777"/>
    </source>
</evidence>
<accession>A0AAD5V3H4</accession>